<organism evidence="2 3">
    <name type="scientific">Undibacterium piscinae</name>
    <dbReference type="NCBI Taxonomy" id="2495591"/>
    <lineage>
        <taxon>Bacteria</taxon>
        <taxon>Pseudomonadati</taxon>
        <taxon>Pseudomonadota</taxon>
        <taxon>Betaproteobacteria</taxon>
        <taxon>Burkholderiales</taxon>
        <taxon>Oxalobacteraceae</taxon>
        <taxon>Undibacterium</taxon>
    </lineage>
</organism>
<feature type="compositionally biased region" description="Low complexity" evidence="1">
    <location>
        <begin position="112"/>
        <end position="144"/>
    </location>
</feature>
<evidence type="ECO:0000256" key="1">
    <source>
        <dbReference type="SAM" id="MobiDB-lite"/>
    </source>
</evidence>
<keyword evidence="3" id="KW-1185">Reference proteome</keyword>
<dbReference type="OrthoDB" id="8526020at2"/>
<feature type="region of interest" description="Disordered" evidence="1">
    <location>
        <begin position="50"/>
        <end position="144"/>
    </location>
</feature>
<gene>
    <name evidence="2" type="ORF">EJG51_014355</name>
</gene>
<name>A0A6M4A6M1_9BURK</name>
<dbReference type="KEGG" id="upi:EJG51_014355"/>
<proteinExistence type="predicted"/>
<dbReference type="EMBL" id="CP051152">
    <property type="protein sequence ID" value="QJQ06824.1"/>
    <property type="molecule type" value="Genomic_DNA"/>
</dbReference>
<protein>
    <submittedName>
        <fullName evidence="2">DUF3108 domain-containing protein</fullName>
    </submittedName>
</protein>
<dbReference type="AlphaFoldDB" id="A0A6M4A6M1"/>
<dbReference type="InterPro" id="IPR021457">
    <property type="entry name" value="DUF3108"/>
</dbReference>
<sequence>MTLRPLLALLKNLHINRKSLSFAAAALLLHLALLQSSVWQGWQSPVRHSRNETSVQVSLTTAPPEQEQKPQAMQAAEPPTEKIAMPAHKPAAKSMRNPAKDSELALTDSSKAVEPATTVAPAEEPSPAPANSAESIAETTAEPVQAAAPAQAAYATAVPGSVELSMSLVRSDPNRNPMYGVGTINWEASGNKYRMSIEAGIDMLITSINLYKLSSEGSIGQFGIAPELSTEARRTRAQTATHFNYTDNTISFSSSTAIVPMSNGAQDKASVLMQLAAIGNADENQFKTGTIISMQVAEDRDASLFVFEIGELEEITTKLGTIKAWHLIRAPRAGAYNSRLDIWLAPSLGWYPVQIMNTESSGIVTTQSVTKIISKMNVDK</sequence>
<dbReference type="Pfam" id="PF11306">
    <property type="entry name" value="DUF3108"/>
    <property type="match status" value="1"/>
</dbReference>
<dbReference type="Proteomes" id="UP000274350">
    <property type="component" value="Chromosome"/>
</dbReference>
<evidence type="ECO:0000313" key="2">
    <source>
        <dbReference type="EMBL" id="QJQ06824.1"/>
    </source>
</evidence>
<accession>A0A6M4A6M1</accession>
<evidence type="ECO:0000313" key="3">
    <source>
        <dbReference type="Proteomes" id="UP000274350"/>
    </source>
</evidence>
<reference evidence="2 3" key="1">
    <citation type="journal article" date="2019" name="Int. J. Syst. Evol. Microbiol.">
        <title>Undibacterium piscinae sp. nov., isolated from Korean shiner intestine.</title>
        <authorList>
            <person name="Lee S.Y."/>
            <person name="Kang W."/>
            <person name="Kim P.S."/>
            <person name="Kim H.S."/>
            <person name="Sung H."/>
            <person name="Shin N.R."/>
            <person name="Whon T.W."/>
            <person name="Yun J.H."/>
            <person name="Lee J.Y."/>
            <person name="Lee J.Y."/>
            <person name="Jung M.J."/>
            <person name="Jeong Y.S."/>
            <person name="Tak E.J."/>
            <person name="Han J.E."/>
            <person name="Hyun D.W."/>
            <person name="Kang M.S."/>
            <person name="Lee K.E."/>
            <person name="Lee B.H."/>
            <person name="Bae J.W."/>
        </authorList>
    </citation>
    <scope>NUCLEOTIDE SEQUENCE [LARGE SCALE GENOMIC DNA]</scope>
    <source>
        <strain evidence="2 3">S11R28</strain>
    </source>
</reference>
<feature type="compositionally biased region" description="Polar residues" evidence="1">
    <location>
        <begin position="52"/>
        <end position="63"/>
    </location>
</feature>